<evidence type="ECO:0000256" key="6">
    <source>
        <dbReference type="ARBA" id="ARBA00022989"/>
    </source>
</evidence>
<name>A0A6I6LH46_STUST</name>
<feature type="transmembrane region" description="Helical" evidence="12">
    <location>
        <begin position="204"/>
        <end position="227"/>
    </location>
</feature>
<dbReference type="PANTHER" id="PTHR32089">
    <property type="entry name" value="METHYL-ACCEPTING CHEMOTAXIS PROTEIN MCPB"/>
    <property type="match status" value="1"/>
</dbReference>
<dbReference type="Gene3D" id="1.10.287.950">
    <property type="entry name" value="Methyl-accepting chemotaxis protein"/>
    <property type="match status" value="1"/>
</dbReference>
<dbReference type="FunFam" id="1.10.287.950:FF:000001">
    <property type="entry name" value="Methyl-accepting chemotaxis sensory transducer"/>
    <property type="match status" value="1"/>
</dbReference>
<dbReference type="GO" id="GO:0005886">
    <property type="term" value="C:plasma membrane"/>
    <property type="evidence" value="ECO:0007669"/>
    <property type="project" value="UniProtKB-SubCell"/>
</dbReference>
<keyword evidence="5 12" id="KW-0812">Transmembrane</keyword>
<dbReference type="Pfam" id="PF00672">
    <property type="entry name" value="HAMP"/>
    <property type="match status" value="1"/>
</dbReference>
<feature type="domain" description="Methyl-accepting transducer" evidence="13">
    <location>
        <begin position="288"/>
        <end position="524"/>
    </location>
</feature>
<comment type="subcellular location">
    <subcellularLocation>
        <location evidence="1">Cell inner membrane</location>
        <topology evidence="1">Multi-pass membrane protein</topology>
    </subcellularLocation>
</comment>
<dbReference type="GO" id="GO:0006935">
    <property type="term" value="P:chemotaxis"/>
    <property type="evidence" value="ECO:0007669"/>
    <property type="project" value="UniProtKB-KW"/>
</dbReference>
<comment type="similarity">
    <text evidence="9">Belongs to the methyl-accepting chemotaxis (MCP) protein family.</text>
</comment>
<evidence type="ECO:0000256" key="8">
    <source>
        <dbReference type="ARBA" id="ARBA00023224"/>
    </source>
</evidence>
<dbReference type="PROSITE" id="PS50885">
    <property type="entry name" value="HAMP"/>
    <property type="match status" value="1"/>
</dbReference>
<keyword evidence="2" id="KW-1003">Cell membrane</keyword>
<evidence type="ECO:0000313" key="16">
    <source>
        <dbReference type="EMBL" id="QGZ30239.1"/>
    </source>
</evidence>
<evidence type="ECO:0000256" key="1">
    <source>
        <dbReference type="ARBA" id="ARBA00004429"/>
    </source>
</evidence>
<keyword evidence="6 12" id="KW-1133">Transmembrane helix</keyword>
<proteinExistence type="inferred from homology"/>
<feature type="region of interest" description="Disordered" evidence="11">
    <location>
        <begin position="334"/>
        <end position="358"/>
    </location>
</feature>
<reference evidence="16 17" key="1">
    <citation type="submission" date="2019-12" db="EMBL/GenBank/DDBJ databases">
        <title>Complete genome sequence of Pseudomonas stutzeri.</title>
        <authorList>
            <person name="Lim S.R."/>
            <person name="Kim J.H."/>
        </authorList>
    </citation>
    <scope>NUCLEOTIDE SEQUENCE [LARGE SCALE GENOMIC DNA]</scope>
    <source>
        <strain evidence="16 17">PM101005</strain>
    </source>
</reference>
<keyword evidence="8 10" id="KW-0807">Transducer</keyword>
<keyword evidence="4" id="KW-0997">Cell inner membrane</keyword>
<dbReference type="Pfam" id="PF00015">
    <property type="entry name" value="MCPsignal"/>
    <property type="match status" value="1"/>
</dbReference>
<evidence type="ECO:0000259" key="15">
    <source>
        <dbReference type="PROSITE" id="PS50885"/>
    </source>
</evidence>
<dbReference type="PROSITE" id="PS50111">
    <property type="entry name" value="CHEMOTAXIS_TRANSDUC_2"/>
    <property type="match status" value="1"/>
</dbReference>
<dbReference type="OrthoDB" id="2489132at2"/>
<dbReference type="PANTHER" id="PTHR32089:SF119">
    <property type="entry name" value="METHYL-ACCEPTING CHEMOTAXIS PROTEIN CTPL"/>
    <property type="match status" value="1"/>
</dbReference>
<evidence type="ECO:0000256" key="4">
    <source>
        <dbReference type="ARBA" id="ARBA00022519"/>
    </source>
</evidence>
<dbReference type="SMART" id="SM01049">
    <property type="entry name" value="Cache_2"/>
    <property type="match status" value="1"/>
</dbReference>
<dbReference type="SMART" id="SM00304">
    <property type="entry name" value="HAMP"/>
    <property type="match status" value="1"/>
</dbReference>
<organism evidence="16 17">
    <name type="scientific">Stutzerimonas stutzeri</name>
    <name type="common">Pseudomonas stutzeri</name>
    <dbReference type="NCBI Taxonomy" id="316"/>
    <lineage>
        <taxon>Bacteria</taxon>
        <taxon>Pseudomonadati</taxon>
        <taxon>Pseudomonadota</taxon>
        <taxon>Gammaproteobacteria</taxon>
        <taxon>Pseudomonadales</taxon>
        <taxon>Pseudomonadaceae</taxon>
        <taxon>Stutzerimonas</taxon>
    </lineage>
</organism>
<accession>A0A6I6LH46</accession>
<feature type="compositionally biased region" description="Low complexity" evidence="11">
    <location>
        <begin position="334"/>
        <end position="347"/>
    </location>
</feature>
<dbReference type="Gene3D" id="3.30.450.20">
    <property type="entry name" value="PAS domain"/>
    <property type="match status" value="1"/>
</dbReference>
<evidence type="ECO:0000256" key="7">
    <source>
        <dbReference type="ARBA" id="ARBA00023136"/>
    </source>
</evidence>
<evidence type="ECO:0000259" key="14">
    <source>
        <dbReference type="PROSITE" id="PS50192"/>
    </source>
</evidence>
<feature type="domain" description="HAMP" evidence="15">
    <location>
        <begin position="229"/>
        <end position="283"/>
    </location>
</feature>
<dbReference type="InterPro" id="IPR033480">
    <property type="entry name" value="sCache_2"/>
</dbReference>
<sequence length="560" mass="60584">MHLSLKQKMILLALLPVLLLALVLCGGTAKILADRAETEIANRREQLMAQSQKELKGYVEVALAAISDLYEHSPNGDMAARAEAIKRLSRITFGDDGYFYGHDSNIIRLFRGTNPDGVGTSMKDRRDQQGMLINTELVRAAKDGSHYLQYFSSMPGKDHVLLPKLSYNHYLPKWDLAIGTSINIDSIDAELAQIQAQIEERIEAIVTSTLVLAAIMLAVLGLVGLTLSNSIVRPIQRIKDNLDDIAAGDGDLTHRLQITSRDEVGELASSFNRFVEKIHGMVAQMVEVTSQLTELVGEVAAQARRSEIAMQQQRHETDQVATAINEMSAAAQEVAQSAQNAANAAQQTDQEGQDAKRVVDGSVERIHALVRDIRDSGASIDTLRKDVDSIINVLGVIRSIADQTNLLALNAAIEAARAGEAGRGFAVVADEVRALASRTQQSTQEIQGMIDRLEHGTQSAVDAMARSSEAGESSSEQATRAGVSLDAIAQLIGTINAMNAQIASAAEEQTSVAEEINRSVHQIAMSVDQVADETQQGAQTARNLEQLGQRLGALVKQFRI</sequence>
<dbReference type="InterPro" id="IPR003660">
    <property type="entry name" value="HAMP_dom"/>
</dbReference>
<evidence type="ECO:0000256" key="11">
    <source>
        <dbReference type="SAM" id="MobiDB-lite"/>
    </source>
</evidence>
<keyword evidence="7 12" id="KW-0472">Membrane</keyword>
<dbReference type="PROSITE" id="PS50192">
    <property type="entry name" value="T_SNARE"/>
    <property type="match status" value="1"/>
</dbReference>
<dbReference type="AlphaFoldDB" id="A0A6I6LH46"/>
<feature type="domain" description="T-SNARE coiled-coil homology" evidence="14">
    <location>
        <begin position="484"/>
        <end position="537"/>
    </location>
</feature>
<evidence type="ECO:0000256" key="10">
    <source>
        <dbReference type="PROSITE-ProRule" id="PRU00284"/>
    </source>
</evidence>
<dbReference type="Pfam" id="PF17200">
    <property type="entry name" value="sCache_2"/>
    <property type="match status" value="1"/>
</dbReference>
<evidence type="ECO:0000256" key="9">
    <source>
        <dbReference type="ARBA" id="ARBA00029447"/>
    </source>
</evidence>
<dbReference type="EMBL" id="CP046902">
    <property type="protein sequence ID" value="QGZ30239.1"/>
    <property type="molecule type" value="Genomic_DNA"/>
</dbReference>
<keyword evidence="3" id="KW-0145">Chemotaxis</keyword>
<dbReference type="CDD" id="cd06225">
    <property type="entry name" value="HAMP"/>
    <property type="match status" value="1"/>
</dbReference>
<dbReference type="SMART" id="SM00283">
    <property type="entry name" value="MA"/>
    <property type="match status" value="1"/>
</dbReference>
<dbReference type="CDD" id="cd11386">
    <property type="entry name" value="MCP_signal"/>
    <property type="match status" value="1"/>
</dbReference>
<gene>
    <name evidence="16" type="ORF">GQA94_09280</name>
</gene>
<evidence type="ECO:0000256" key="5">
    <source>
        <dbReference type="ARBA" id="ARBA00022692"/>
    </source>
</evidence>
<evidence type="ECO:0000259" key="13">
    <source>
        <dbReference type="PROSITE" id="PS50111"/>
    </source>
</evidence>
<protein>
    <submittedName>
        <fullName evidence="16">HAMP domain-containing protein</fullName>
    </submittedName>
</protein>
<evidence type="ECO:0000256" key="2">
    <source>
        <dbReference type="ARBA" id="ARBA00022475"/>
    </source>
</evidence>
<dbReference type="GO" id="GO:0007165">
    <property type="term" value="P:signal transduction"/>
    <property type="evidence" value="ECO:0007669"/>
    <property type="project" value="UniProtKB-KW"/>
</dbReference>
<evidence type="ECO:0000256" key="12">
    <source>
        <dbReference type="SAM" id="Phobius"/>
    </source>
</evidence>
<evidence type="ECO:0000256" key="3">
    <source>
        <dbReference type="ARBA" id="ARBA00022500"/>
    </source>
</evidence>
<dbReference type="RefSeq" id="WP_158187742.1">
    <property type="nucleotide sequence ID" value="NZ_CP046902.1"/>
</dbReference>
<dbReference type="InterPro" id="IPR000727">
    <property type="entry name" value="T_SNARE_dom"/>
</dbReference>
<dbReference type="Proteomes" id="UP000438983">
    <property type="component" value="Chromosome"/>
</dbReference>
<dbReference type="SUPFAM" id="SSF58104">
    <property type="entry name" value="Methyl-accepting chemotaxis protein (MCP) signaling domain"/>
    <property type="match status" value="1"/>
</dbReference>
<evidence type="ECO:0000313" key="17">
    <source>
        <dbReference type="Proteomes" id="UP000438983"/>
    </source>
</evidence>
<dbReference type="InterPro" id="IPR004089">
    <property type="entry name" value="MCPsignal_dom"/>
</dbReference>